<dbReference type="GO" id="GO:0006879">
    <property type="term" value="P:intracellular iron ion homeostasis"/>
    <property type="evidence" value="ECO:0007669"/>
    <property type="project" value="InterPro"/>
</dbReference>
<evidence type="ECO:0000313" key="2">
    <source>
        <dbReference type="EMBL" id="PON44964.1"/>
    </source>
</evidence>
<dbReference type="GO" id="GO:0005634">
    <property type="term" value="C:nucleus"/>
    <property type="evidence" value="ECO:0007669"/>
    <property type="project" value="TreeGrafter"/>
</dbReference>
<sequence length="125" mass="13936">MHALELEHHNSVGFTRDFIVENTVAQNGVDETTNKALERVLSQSIFGQKQSALEVIDTSGGCGASFAVEIVSEKFEGKRLLERHRLVNTALEEEMKDIHALSIKKALTPEQWKQQQESENSKTAA</sequence>
<dbReference type="OrthoDB" id="1188365at2759"/>
<dbReference type="STRING" id="3476.A0A2P5B845"/>
<keyword evidence="3" id="KW-1185">Reference proteome</keyword>
<evidence type="ECO:0000256" key="1">
    <source>
        <dbReference type="RuleBase" id="RU003860"/>
    </source>
</evidence>
<dbReference type="AlphaFoldDB" id="A0A2P5B845"/>
<dbReference type="InterPro" id="IPR036065">
    <property type="entry name" value="BolA-like_sf"/>
</dbReference>
<comment type="similarity">
    <text evidence="1">Belongs to the BolA/IbaG family.</text>
</comment>
<dbReference type="Proteomes" id="UP000237105">
    <property type="component" value="Unassembled WGS sequence"/>
</dbReference>
<dbReference type="GO" id="GO:0005829">
    <property type="term" value="C:cytosol"/>
    <property type="evidence" value="ECO:0007669"/>
    <property type="project" value="TreeGrafter"/>
</dbReference>
<dbReference type="InterPro" id="IPR045115">
    <property type="entry name" value="BOL2"/>
</dbReference>
<accession>A0A2P5B845</accession>
<gene>
    <name evidence="2" type="ORF">PanWU01x14_262520</name>
</gene>
<dbReference type="Pfam" id="PF01722">
    <property type="entry name" value="BolA"/>
    <property type="match status" value="1"/>
</dbReference>
<dbReference type="Gene3D" id="3.10.20.90">
    <property type="entry name" value="Phosphatidylinositol 3-kinase Catalytic Subunit, Chain A, domain 1"/>
    <property type="match status" value="1"/>
</dbReference>
<protein>
    <submittedName>
        <fullName evidence="2">BolA-like</fullName>
    </submittedName>
</protein>
<dbReference type="PANTHER" id="PTHR12735:SF27">
    <property type="entry name" value="BOLA-LIKE PROTEIN 2"/>
    <property type="match status" value="1"/>
</dbReference>
<dbReference type="SUPFAM" id="SSF82657">
    <property type="entry name" value="BolA-like"/>
    <property type="match status" value="1"/>
</dbReference>
<dbReference type="InterPro" id="IPR002634">
    <property type="entry name" value="BolA"/>
</dbReference>
<proteinExistence type="inferred from homology"/>
<name>A0A2P5B845_PARAD</name>
<reference evidence="3" key="1">
    <citation type="submission" date="2016-06" db="EMBL/GenBank/DDBJ databases">
        <title>Parallel loss of symbiosis genes in relatives of nitrogen-fixing non-legume Parasponia.</title>
        <authorList>
            <person name="Van Velzen R."/>
            <person name="Holmer R."/>
            <person name="Bu F."/>
            <person name="Rutten L."/>
            <person name="Van Zeijl A."/>
            <person name="Liu W."/>
            <person name="Santuari L."/>
            <person name="Cao Q."/>
            <person name="Sharma T."/>
            <person name="Shen D."/>
            <person name="Roswanjaya Y."/>
            <person name="Wardhani T."/>
            <person name="Kalhor M.S."/>
            <person name="Jansen J."/>
            <person name="Van den Hoogen J."/>
            <person name="Gungor B."/>
            <person name="Hartog M."/>
            <person name="Hontelez J."/>
            <person name="Verver J."/>
            <person name="Yang W.-C."/>
            <person name="Schijlen E."/>
            <person name="Repin R."/>
            <person name="Schilthuizen M."/>
            <person name="Schranz E."/>
            <person name="Heidstra R."/>
            <person name="Miyata K."/>
            <person name="Fedorova E."/>
            <person name="Kohlen W."/>
            <person name="Bisseling T."/>
            <person name="Smit S."/>
            <person name="Geurts R."/>
        </authorList>
    </citation>
    <scope>NUCLEOTIDE SEQUENCE [LARGE SCALE GENOMIC DNA]</scope>
    <source>
        <strain evidence="3">cv. WU1-14</strain>
    </source>
</reference>
<dbReference type="GO" id="GO:0051537">
    <property type="term" value="F:2 iron, 2 sulfur cluster binding"/>
    <property type="evidence" value="ECO:0007669"/>
    <property type="project" value="InterPro"/>
</dbReference>
<dbReference type="PANTHER" id="PTHR12735">
    <property type="entry name" value="BOLA-LIKE PROTEIN-RELATED"/>
    <property type="match status" value="1"/>
</dbReference>
<organism evidence="2 3">
    <name type="scientific">Parasponia andersonii</name>
    <name type="common">Sponia andersonii</name>
    <dbReference type="NCBI Taxonomy" id="3476"/>
    <lineage>
        <taxon>Eukaryota</taxon>
        <taxon>Viridiplantae</taxon>
        <taxon>Streptophyta</taxon>
        <taxon>Embryophyta</taxon>
        <taxon>Tracheophyta</taxon>
        <taxon>Spermatophyta</taxon>
        <taxon>Magnoliopsida</taxon>
        <taxon>eudicotyledons</taxon>
        <taxon>Gunneridae</taxon>
        <taxon>Pentapetalae</taxon>
        <taxon>rosids</taxon>
        <taxon>fabids</taxon>
        <taxon>Rosales</taxon>
        <taxon>Cannabaceae</taxon>
        <taxon>Parasponia</taxon>
    </lineage>
</organism>
<comment type="caution">
    <text evidence="2">The sequence shown here is derived from an EMBL/GenBank/DDBJ whole genome shotgun (WGS) entry which is preliminary data.</text>
</comment>
<evidence type="ECO:0000313" key="3">
    <source>
        <dbReference type="Proteomes" id="UP000237105"/>
    </source>
</evidence>
<dbReference type="EMBL" id="JXTB01000340">
    <property type="protein sequence ID" value="PON44964.1"/>
    <property type="molecule type" value="Genomic_DNA"/>
</dbReference>
<dbReference type="GO" id="GO:0051604">
    <property type="term" value="P:protein maturation"/>
    <property type="evidence" value="ECO:0007669"/>
    <property type="project" value="InterPro"/>
</dbReference>